<dbReference type="AlphaFoldDB" id="A0A504YAV1"/>
<dbReference type="GO" id="GO:0005634">
    <property type="term" value="C:nucleus"/>
    <property type="evidence" value="ECO:0007669"/>
    <property type="project" value="UniProtKB-SubCell"/>
</dbReference>
<keyword evidence="6 9" id="KW-0804">Transcription</keyword>
<dbReference type="GO" id="GO:0000122">
    <property type="term" value="P:negative regulation of transcription by RNA polymerase II"/>
    <property type="evidence" value="ECO:0007669"/>
    <property type="project" value="TreeGrafter"/>
</dbReference>
<organism evidence="13 14">
    <name type="scientific">Fasciola gigantica</name>
    <name type="common">Giant liver fluke</name>
    <dbReference type="NCBI Taxonomy" id="46835"/>
    <lineage>
        <taxon>Eukaryota</taxon>
        <taxon>Metazoa</taxon>
        <taxon>Spiralia</taxon>
        <taxon>Lophotrochozoa</taxon>
        <taxon>Platyhelminthes</taxon>
        <taxon>Trematoda</taxon>
        <taxon>Digenea</taxon>
        <taxon>Plagiorchiida</taxon>
        <taxon>Echinostomata</taxon>
        <taxon>Echinostomatoidea</taxon>
        <taxon>Fasciolidae</taxon>
        <taxon>Fasciola</taxon>
    </lineage>
</organism>
<dbReference type="GO" id="GO:0000978">
    <property type="term" value="F:RNA polymerase II cis-regulatory region sequence-specific DNA binding"/>
    <property type="evidence" value="ECO:0007669"/>
    <property type="project" value="TreeGrafter"/>
</dbReference>
<dbReference type="OrthoDB" id="6352325at2759"/>
<dbReference type="PANTHER" id="PTHR24082:SF283">
    <property type="entry name" value="NUCLEAR HORMONE RECEPTOR HR96"/>
    <property type="match status" value="1"/>
</dbReference>
<keyword evidence="2 9" id="KW-0863">Zinc-finger</keyword>
<dbReference type="InterPro" id="IPR000536">
    <property type="entry name" value="Nucl_hrmn_rcpt_lig-bd"/>
</dbReference>
<dbReference type="PROSITE" id="PS51843">
    <property type="entry name" value="NR_LBD"/>
    <property type="match status" value="1"/>
</dbReference>
<dbReference type="SUPFAM" id="SSF57716">
    <property type="entry name" value="Glucocorticoid receptor-like (DNA-binding domain)"/>
    <property type="match status" value="1"/>
</dbReference>
<dbReference type="InterPro" id="IPR050234">
    <property type="entry name" value="Nuclear_hormone_rcpt_NR1"/>
</dbReference>
<dbReference type="SMART" id="SM00399">
    <property type="entry name" value="ZnF_C4"/>
    <property type="match status" value="1"/>
</dbReference>
<dbReference type="GO" id="GO:0004879">
    <property type="term" value="F:nuclear receptor activity"/>
    <property type="evidence" value="ECO:0007669"/>
    <property type="project" value="TreeGrafter"/>
</dbReference>
<dbReference type="SMR" id="A0A504YAV1"/>
<evidence type="ECO:0000259" key="12">
    <source>
        <dbReference type="PROSITE" id="PS51843"/>
    </source>
</evidence>
<feature type="domain" description="NR LBD" evidence="12">
    <location>
        <begin position="286"/>
        <end position="513"/>
    </location>
</feature>
<comment type="subcellular location">
    <subcellularLocation>
        <location evidence="9">Nucleus</location>
    </subcellularLocation>
</comment>
<keyword evidence="7 9" id="KW-0675">Receptor</keyword>
<evidence type="ECO:0000256" key="9">
    <source>
        <dbReference type="RuleBase" id="RU004334"/>
    </source>
</evidence>
<dbReference type="Gene3D" id="3.30.50.10">
    <property type="entry name" value="Erythroid Transcription Factor GATA-1, subunit A"/>
    <property type="match status" value="1"/>
</dbReference>
<name>A0A504YAV1_FASGI</name>
<dbReference type="GO" id="GO:0030154">
    <property type="term" value="P:cell differentiation"/>
    <property type="evidence" value="ECO:0007669"/>
    <property type="project" value="TreeGrafter"/>
</dbReference>
<evidence type="ECO:0000256" key="6">
    <source>
        <dbReference type="ARBA" id="ARBA00023163"/>
    </source>
</evidence>
<accession>A0A504YAV1</accession>
<dbReference type="GO" id="GO:0008270">
    <property type="term" value="F:zinc ion binding"/>
    <property type="evidence" value="ECO:0007669"/>
    <property type="project" value="UniProtKB-KW"/>
</dbReference>
<dbReference type="GO" id="GO:0045944">
    <property type="term" value="P:positive regulation of transcription by RNA polymerase II"/>
    <property type="evidence" value="ECO:0007669"/>
    <property type="project" value="TreeGrafter"/>
</dbReference>
<dbReference type="Gene3D" id="1.10.565.10">
    <property type="entry name" value="Retinoid X Receptor"/>
    <property type="match status" value="1"/>
</dbReference>
<keyword evidence="1 9" id="KW-0479">Metal-binding</keyword>
<dbReference type="EMBL" id="SUNJ01012858">
    <property type="protein sequence ID" value="TPP57711.1"/>
    <property type="molecule type" value="Genomic_DNA"/>
</dbReference>
<gene>
    <name evidence="13" type="ORF">FGIG_07167</name>
</gene>
<dbReference type="PROSITE" id="PS00031">
    <property type="entry name" value="NUCLEAR_REC_DBD_1"/>
    <property type="match status" value="1"/>
</dbReference>
<keyword evidence="4 9" id="KW-0805">Transcription regulation</keyword>
<dbReference type="InterPro" id="IPR035500">
    <property type="entry name" value="NHR-like_dom_sf"/>
</dbReference>
<feature type="domain" description="Nuclear receptor" evidence="11">
    <location>
        <begin position="7"/>
        <end position="82"/>
    </location>
</feature>
<dbReference type="SUPFAM" id="SSF48508">
    <property type="entry name" value="Nuclear receptor ligand-binding domain"/>
    <property type="match status" value="1"/>
</dbReference>
<dbReference type="SMART" id="SM00430">
    <property type="entry name" value="HOLI"/>
    <property type="match status" value="1"/>
</dbReference>
<dbReference type="PROSITE" id="PS51257">
    <property type="entry name" value="PROKAR_LIPOPROTEIN"/>
    <property type="match status" value="1"/>
</dbReference>
<reference evidence="13 14" key="1">
    <citation type="submission" date="2019-04" db="EMBL/GenBank/DDBJ databases">
        <title>Annotation for the trematode Fasciola gigantica.</title>
        <authorList>
            <person name="Choi Y.-J."/>
        </authorList>
    </citation>
    <scope>NUCLEOTIDE SEQUENCE [LARGE SCALE GENOMIC DNA]</scope>
    <source>
        <strain evidence="13">Uganda_cow_1</strain>
    </source>
</reference>
<evidence type="ECO:0000313" key="13">
    <source>
        <dbReference type="EMBL" id="TPP57711.1"/>
    </source>
</evidence>
<evidence type="ECO:0000256" key="5">
    <source>
        <dbReference type="ARBA" id="ARBA00023125"/>
    </source>
</evidence>
<dbReference type="PROSITE" id="PS51030">
    <property type="entry name" value="NUCLEAR_REC_DBD_2"/>
    <property type="match status" value="1"/>
</dbReference>
<feature type="compositionally biased region" description="Low complexity" evidence="10">
    <location>
        <begin position="222"/>
        <end position="233"/>
    </location>
</feature>
<keyword evidence="14" id="KW-1185">Reference proteome</keyword>
<comment type="caution">
    <text evidence="13">The sequence shown here is derived from an EMBL/GenBank/DDBJ whole genome shotgun (WGS) entry which is preliminary data.</text>
</comment>
<evidence type="ECO:0000256" key="4">
    <source>
        <dbReference type="ARBA" id="ARBA00023015"/>
    </source>
</evidence>
<keyword evidence="8 9" id="KW-0539">Nucleus</keyword>
<comment type="similarity">
    <text evidence="9">Belongs to the nuclear hormone receptor family.</text>
</comment>
<dbReference type="PANTHER" id="PTHR24082">
    <property type="entry name" value="NUCLEAR HORMONE RECEPTOR"/>
    <property type="match status" value="1"/>
</dbReference>
<dbReference type="Pfam" id="PF00105">
    <property type="entry name" value="zf-C4"/>
    <property type="match status" value="1"/>
</dbReference>
<evidence type="ECO:0000259" key="11">
    <source>
        <dbReference type="PROSITE" id="PS51030"/>
    </source>
</evidence>
<keyword evidence="5 9" id="KW-0238">DNA-binding</keyword>
<evidence type="ECO:0000256" key="3">
    <source>
        <dbReference type="ARBA" id="ARBA00022833"/>
    </source>
</evidence>
<evidence type="ECO:0000256" key="1">
    <source>
        <dbReference type="ARBA" id="ARBA00022723"/>
    </source>
</evidence>
<feature type="compositionally biased region" description="Polar residues" evidence="10">
    <location>
        <begin position="234"/>
        <end position="243"/>
    </location>
</feature>
<dbReference type="InterPro" id="IPR013088">
    <property type="entry name" value="Znf_NHR/GATA"/>
</dbReference>
<keyword evidence="3 9" id="KW-0862">Zinc</keyword>
<proteinExistence type="inferred from homology"/>
<evidence type="ECO:0000313" key="14">
    <source>
        <dbReference type="Proteomes" id="UP000316759"/>
    </source>
</evidence>
<evidence type="ECO:0000256" key="8">
    <source>
        <dbReference type="ARBA" id="ARBA00023242"/>
    </source>
</evidence>
<dbReference type="STRING" id="46835.A0A504YAV1"/>
<sequence length="523" mass="58300">MDKRKRSKKCSVCGDSAVGFNFGAIACESCKAFFRRSAHKAHITSCLFNERCTVDVPTRRFCSHCRLKKCFSVGMKPSLILDEKAKRERREKIAHNRLTRSGVRINPPTDLIATKAPQLPPPPPLAVQLQPPNVNSKSDPAEIFNPFLPLAPDAPVMDTGTESSHSIGETFDQMLSPAASCTGLPLSGTNTTDHWRALFDSSQSDGLPQMADTNEQMYCRGSLSTSSSYSQNSTEFPTEPSTITPPNCMPYTSSILKTCCAPYAQNRSTFGSSFPKDDMSRLLSHYQWTAIHDLRHAYETNFVEEESCSNLKRSDLTLSGLVNTSRFLVRRLINFAKTLADFSQLKQDCQINLLKGVVLSTLFLLSARHYDVEKDVWLTPKGEVSTQILKVATGTTDFYEEHTKYCREFNALVAQDSNLVALMQALCLFTPDRPALDARQAVANVHDRYYLLLKHYLEAKVGFTQGRALLAAVLNNLGQLETLTINYGHMLMQLDPTKVDPLLMEIFNLTPNDPSNAHSRPIP</sequence>
<dbReference type="InterPro" id="IPR001628">
    <property type="entry name" value="Znf_hrmn_rcpt"/>
</dbReference>
<dbReference type="Pfam" id="PF00104">
    <property type="entry name" value="Hormone_recep"/>
    <property type="match status" value="1"/>
</dbReference>
<evidence type="ECO:0000256" key="7">
    <source>
        <dbReference type="ARBA" id="ARBA00023170"/>
    </source>
</evidence>
<feature type="region of interest" description="Disordered" evidence="10">
    <location>
        <begin position="222"/>
        <end position="243"/>
    </location>
</feature>
<protein>
    <submittedName>
        <fullName evidence="13">Nuclear receptor subfamily 1 group I</fullName>
    </submittedName>
</protein>
<evidence type="ECO:0000256" key="2">
    <source>
        <dbReference type="ARBA" id="ARBA00022771"/>
    </source>
</evidence>
<dbReference type="Proteomes" id="UP000316759">
    <property type="component" value="Unassembled WGS sequence"/>
</dbReference>
<dbReference type="PRINTS" id="PR00047">
    <property type="entry name" value="STROIDFINGER"/>
</dbReference>
<evidence type="ECO:0000256" key="10">
    <source>
        <dbReference type="SAM" id="MobiDB-lite"/>
    </source>
</evidence>